<dbReference type="InterPro" id="IPR036179">
    <property type="entry name" value="Ig-like_dom_sf"/>
</dbReference>
<name>A0AAR2JWW6_PYGNA</name>
<dbReference type="Proteomes" id="UP001501920">
    <property type="component" value="Chromosome 12"/>
</dbReference>
<keyword evidence="1" id="KW-0472">Membrane</keyword>
<dbReference type="Pfam" id="PF13895">
    <property type="entry name" value="Ig_2"/>
    <property type="match status" value="2"/>
</dbReference>
<reference evidence="3" key="2">
    <citation type="submission" date="2025-08" db="UniProtKB">
        <authorList>
            <consortium name="Ensembl"/>
        </authorList>
    </citation>
    <scope>IDENTIFICATION</scope>
</reference>
<evidence type="ECO:0000256" key="1">
    <source>
        <dbReference type="SAM" id="Phobius"/>
    </source>
</evidence>
<reference evidence="3 4" key="1">
    <citation type="submission" date="2020-10" db="EMBL/GenBank/DDBJ databases">
        <title>Pygocentrus nattereri (red-bellied piranha) genome, fPygNat1, primary haplotype.</title>
        <authorList>
            <person name="Myers G."/>
            <person name="Meyer A."/>
            <person name="Karagic N."/>
            <person name="Pippel M."/>
            <person name="Winkler S."/>
            <person name="Tracey A."/>
            <person name="Wood J."/>
            <person name="Formenti G."/>
            <person name="Howe K."/>
            <person name="Fedrigo O."/>
            <person name="Jarvis E.D."/>
        </authorList>
    </citation>
    <scope>NUCLEOTIDE SEQUENCE [LARGE SCALE GENOMIC DNA]</scope>
</reference>
<dbReference type="GeneTree" id="ENSGT01010000222294"/>
<dbReference type="AlphaFoldDB" id="A0AAR2JWW6"/>
<evidence type="ECO:0000259" key="2">
    <source>
        <dbReference type="PROSITE" id="PS50835"/>
    </source>
</evidence>
<sequence length="240" mass="25952">ANPPVGYNWFKRTSSVGKGETYTIKKISSVDSGENKCRSSNEHGEKLSEALTLNVLCESVLYISVSISPTGEIVEGSSVTLTCSSDANPPVQNYTWFKATSLCNFDVHQQFSISVSISPSGEIVEGSSVTLTCSSDANPPVQNYTWFKEGGSSPVGSGHSYRAPQRGSYYCEAQNEHGSQKSAAKSAAMTVNEIDLYWSFWRHLVFCPCLSAEQAMTLYVVVGVGLCGAAVFITIILLIW</sequence>
<dbReference type="PANTHER" id="PTHR46013:SF4">
    <property type="entry name" value="B-CELL RECEPTOR CD22-RELATED"/>
    <property type="match status" value="1"/>
</dbReference>
<organism evidence="3 4">
    <name type="scientific">Pygocentrus nattereri</name>
    <name type="common">Red-bellied piranha</name>
    <dbReference type="NCBI Taxonomy" id="42514"/>
    <lineage>
        <taxon>Eukaryota</taxon>
        <taxon>Metazoa</taxon>
        <taxon>Chordata</taxon>
        <taxon>Craniata</taxon>
        <taxon>Vertebrata</taxon>
        <taxon>Euteleostomi</taxon>
        <taxon>Actinopterygii</taxon>
        <taxon>Neopterygii</taxon>
        <taxon>Teleostei</taxon>
        <taxon>Ostariophysi</taxon>
        <taxon>Characiformes</taxon>
        <taxon>Characoidei</taxon>
        <taxon>Pygocentrus</taxon>
    </lineage>
</organism>
<protein>
    <recommendedName>
        <fullName evidence="2">Ig-like domain-containing protein</fullName>
    </recommendedName>
</protein>
<keyword evidence="1" id="KW-1133">Transmembrane helix</keyword>
<dbReference type="Gene3D" id="2.60.40.10">
    <property type="entry name" value="Immunoglobulins"/>
    <property type="match status" value="3"/>
</dbReference>
<keyword evidence="4" id="KW-1185">Reference proteome</keyword>
<evidence type="ECO:0000313" key="3">
    <source>
        <dbReference type="Ensembl" id="ENSPNAP00000054356.1"/>
    </source>
</evidence>
<reference evidence="3" key="3">
    <citation type="submission" date="2025-09" db="UniProtKB">
        <authorList>
            <consortium name="Ensembl"/>
        </authorList>
    </citation>
    <scope>IDENTIFICATION</scope>
</reference>
<dbReference type="SUPFAM" id="SSF48726">
    <property type="entry name" value="Immunoglobulin"/>
    <property type="match status" value="2"/>
</dbReference>
<dbReference type="Ensembl" id="ENSPNAT00000057700.1">
    <property type="protein sequence ID" value="ENSPNAP00000054356.1"/>
    <property type="gene ID" value="ENSPNAG00000004973.2"/>
</dbReference>
<feature type="transmembrane region" description="Helical" evidence="1">
    <location>
        <begin position="216"/>
        <end position="239"/>
    </location>
</feature>
<proteinExistence type="predicted"/>
<keyword evidence="1" id="KW-0812">Transmembrane</keyword>
<dbReference type="InterPro" id="IPR013783">
    <property type="entry name" value="Ig-like_fold"/>
</dbReference>
<feature type="domain" description="Ig-like" evidence="2">
    <location>
        <begin position="89"/>
        <end position="190"/>
    </location>
</feature>
<dbReference type="PROSITE" id="PS50835">
    <property type="entry name" value="IG_LIKE"/>
    <property type="match status" value="1"/>
</dbReference>
<dbReference type="InterPro" id="IPR007110">
    <property type="entry name" value="Ig-like_dom"/>
</dbReference>
<dbReference type="PANTHER" id="PTHR46013">
    <property type="entry name" value="VASCULAR CELL ADHESION MOLECULE 1"/>
    <property type="match status" value="1"/>
</dbReference>
<evidence type="ECO:0000313" key="4">
    <source>
        <dbReference type="Proteomes" id="UP001501920"/>
    </source>
</evidence>
<accession>A0AAR2JWW6</accession>